<evidence type="ECO:0000313" key="1">
    <source>
        <dbReference type="EMBL" id="PPQ33634.1"/>
    </source>
</evidence>
<keyword evidence="2" id="KW-1185">Reference proteome</keyword>
<dbReference type="RefSeq" id="WP_104506046.1">
    <property type="nucleotide sequence ID" value="NZ_JACIGC010000034.1"/>
</dbReference>
<sequence>MNARETIMDALCAQLAKAKFSAPINACDTWATLSRRLKLWSDVASADQPALFVTEHAENIAFASESLPGKTTLNVDLFVYISAGRDPDSIPARDLNLALDALIAALAPPPGSDRQTLGGLVTHCRIEGRIVKDPGDLDGQGLALVPVKILAP</sequence>
<dbReference type="OrthoDB" id="6687756at2"/>
<reference evidence="1 2" key="1">
    <citation type="journal article" date="2018" name="Arch. Microbiol.">
        <title>New insights into the metabolic potential of the phototrophic purple bacterium Rhodopila globiformis DSM 161(T) from its draft genome sequence and evidence for a vanadium-dependent nitrogenase.</title>
        <authorList>
            <person name="Imhoff J.F."/>
            <person name="Rahn T."/>
            <person name="Kunzel S."/>
            <person name="Neulinger S.C."/>
        </authorList>
    </citation>
    <scope>NUCLEOTIDE SEQUENCE [LARGE SCALE GENOMIC DNA]</scope>
    <source>
        <strain evidence="1 2">DSM 16996</strain>
    </source>
</reference>
<evidence type="ECO:0008006" key="3">
    <source>
        <dbReference type="Google" id="ProtNLM"/>
    </source>
</evidence>
<accession>A0A2S6NGC0</accession>
<gene>
    <name evidence="1" type="ORF">CCR94_01090</name>
</gene>
<dbReference type="Proteomes" id="UP000239089">
    <property type="component" value="Unassembled WGS sequence"/>
</dbReference>
<organism evidence="1 2">
    <name type="scientific">Rhodoblastus sphagnicola</name>
    <dbReference type="NCBI Taxonomy" id="333368"/>
    <lineage>
        <taxon>Bacteria</taxon>
        <taxon>Pseudomonadati</taxon>
        <taxon>Pseudomonadota</taxon>
        <taxon>Alphaproteobacteria</taxon>
        <taxon>Hyphomicrobiales</taxon>
        <taxon>Rhodoblastaceae</taxon>
        <taxon>Rhodoblastus</taxon>
    </lineage>
</organism>
<evidence type="ECO:0000313" key="2">
    <source>
        <dbReference type="Proteomes" id="UP000239089"/>
    </source>
</evidence>
<dbReference type="AlphaFoldDB" id="A0A2S6NGC0"/>
<dbReference type="EMBL" id="NHSJ01000015">
    <property type="protein sequence ID" value="PPQ33634.1"/>
    <property type="molecule type" value="Genomic_DNA"/>
</dbReference>
<comment type="caution">
    <text evidence="1">The sequence shown here is derived from an EMBL/GenBank/DDBJ whole genome shotgun (WGS) entry which is preliminary data.</text>
</comment>
<proteinExistence type="predicted"/>
<name>A0A2S6NGC0_9HYPH</name>
<protein>
    <recommendedName>
        <fullName evidence="3">DUF3168 domain-containing protein</fullName>
    </recommendedName>
</protein>